<dbReference type="EMBL" id="QBMP01000314">
    <property type="protein sequence ID" value="PZO46348.1"/>
    <property type="molecule type" value="Genomic_DNA"/>
</dbReference>
<comment type="subcellular location">
    <subcellularLocation>
        <location evidence="1">Membrane</location>
    </subcellularLocation>
</comment>
<protein>
    <submittedName>
        <fullName evidence="4">Serine hydrolase</fullName>
    </submittedName>
</protein>
<dbReference type="Gene3D" id="3.40.710.10">
    <property type="entry name" value="DD-peptidase/beta-lactamase superfamily"/>
    <property type="match status" value="1"/>
</dbReference>
<reference evidence="4 5" key="2">
    <citation type="submission" date="2018-06" db="EMBL/GenBank/DDBJ databases">
        <title>Metagenomic assembly of (sub)arctic Cyanobacteria and their associated microbiome from non-axenic cultures.</title>
        <authorList>
            <person name="Baurain D."/>
        </authorList>
    </citation>
    <scope>NUCLEOTIDE SEQUENCE [LARGE SCALE GENOMIC DNA]</scope>
    <source>
        <strain evidence="4">ULC027bin1</strain>
    </source>
</reference>
<dbReference type="SUPFAM" id="SSF56601">
    <property type="entry name" value="beta-lactamase/transpeptidase-like"/>
    <property type="match status" value="1"/>
</dbReference>
<dbReference type="InterPro" id="IPR012338">
    <property type="entry name" value="Beta-lactam/transpept-like"/>
</dbReference>
<feature type="domain" description="Beta-lactamase-related" evidence="3">
    <location>
        <begin position="46"/>
        <end position="353"/>
    </location>
</feature>
<evidence type="ECO:0000256" key="2">
    <source>
        <dbReference type="ARBA" id="ARBA00023136"/>
    </source>
</evidence>
<keyword evidence="4" id="KW-0378">Hydrolase</keyword>
<evidence type="ECO:0000313" key="4">
    <source>
        <dbReference type="EMBL" id="PZO46348.1"/>
    </source>
</evidence>
<dbReference type="Proteomes" id="UP000249794">
    <property type="component" value="Unassembled WGS sequence"/>
</dbReference>
<dbReference type="PANTHER" id="PTHR46825">
    <property type="entry name" value="D-ALANYL-D-ALANINE-CARBOXYPEPTIDASE/ENDOPEPTIDASE AMPH"/>
    <property type="match status" value="1"/>
</dbReference>
<organism evidence="4 5">
    <name type="scientific">Phormidesmis priestleyi</name>
    <dbReference type="NCBI Taxonomy" id="268141"/>
    <lineage>
        <taxon>Bacteria</taxon>
        <taxon>Bacillati</taxon>
        <taxon>Cyanobacteriota</taxon>
        <taxon>Cyanophyceae</taxon>
        <taxon>Leptolyngbyales</taxon>
        <taxon>Leptolyngbyaceae</taxon>
        <taxon>Phormidesmis</taxon>
    </lineage>
</organism>
<dbReference type="PANTHER" id="PTHR46825:SF11">
    <property type="entry name" value="PENICILLIN-BINDING PROTEIN 4"/>
    <property type="match status" value="1"/>
</dbReference>
<dbReference type="Pfam" id="PF00144">
    <property type="entry name" value="Beta-lactamase"/>
    <property type="match status" value="1"/>
</dbReference>
<reference evidence="5" key="1">
    <citation type="submission" date="2018-04" db="EMBL/GenBank/DDBJ databases">
        <authorList>
            <person name="Cornet L."/>
        </authorList>
    </citation>
    <scope>NUCLEOTIDE SEQUENCE [LARGE SCALE GENOMIC DNA]</scope>
</reference>
<dbReference type="InterPro" id="IPR050491">
    <property type="entry name" value="AmpC-like"/>
</dbReference>
<evidence type="ECO:0000256" key="1">
    <source>
        <dbReference type="ARBA" id="ARBA00004370"/>
    </source>
</evidence>
<evidence type="ECO:0000259" key="3">
    <source>
        <dbReference type="Pfam" id="PF00144"/>
    </source>
</evidence>
<name>A0A2W4YTY5_9CYAN</name>
<proteinExistence type="predicted"/>
<gene>
    <name evidence="4" type="ORF">DCF15_20430</name>
</gene>
<comment type="caution">
    <text evidence="4">The sequence shown here is derived from an EMBL/GenBank/DDBJ whole genome shotgun (WGS) entry which is preliminary data.</text>
</comment>
<dbReference type="AlphaFoldDB" id="A0A2W4YTY5"/>
<dbReference type="GO" id="GO:0016020">
    <property type="term" value="C:membrane"/>
    <property type="evidence" value="ECO:0007669"/>
    <property type="project" value="UniProtKB-SubCell"/>
</dbReference>
<evidence type="ECO:0000313" key="5">
    <source>
        <dbReference type="Proteomes" id="UP000249794"/>
    </source>
</evidence>
<dbReference type="InterPro" id="IPR001466">
    <property type="entry name" value="Beta-lactam-related"/>
</dbReference>
<keyword evidence="2" id="KW-0472">Membrane</keyword>
<sequence length="383" mass="42223">MTTLTVNSKTFNSTTDPLLPTPALAKPISKRIARIDTYLNALFQAGEFSGSVAIACDKADIITRSYGLSNREHEVLNTPQTRFRIGSLTKQFTAVSILQLQEKGLLNVHSPISNYLPSYPRCENITVHHLLSHTSGIPEYLDPGAFSDFFEWMQLPTTLGHLVDRFKDLPLEFVPGEKFKYGNSGYALLAQIIESLTQQPYADYLQVNVLDPLALRNTGQEIPLAVITHLAQGYVPIQGDVYLQASPFDLSIAQGAGGLYSTVADLVKWNQWLCGKDADRRVLGQAARAMMLTPVVQIDIAETPDAFYCYGVALDTYLERSRIHHLGGISGFASALAYYPKEKLTIAVLSNFEAATVQSIGEELATIMFEPFPTTQPDVSKNN</sequence>
<accession>A0A2W4YTY5</accession>
<dbReference type="GO" id="GO:0016787">
    <property type="term" value="F:hydrolase activity"/>
    <property type="evidence" value="ECO:0007669"/>
    <property type="project" value="UniProtKB-KW"/>
</dbReference>